<dbReference type="EMBL" id="KV878212">
    <property type="protein sequence ID" value="OJJ35179.1"/>
    <property type="molecule type" value="Genomic_DNA"/>
</dbReference>
<dbReference type="GeneID" id="63746721"/>
<dbReference type="RefSeq" id="XP_040688855.1">
    <property type="nucleotide sequence ID" value="XM_040830873.1"/>
</dbReference>
<dbReference type="SUPFAM" id="SSF160443">
    <property type="entry name" value="SMR domain-like"/>
    <property type="match status" value="1"/>
</dbReference>
<feature type="domain" description="Smr" evidence="2">
    <location>
        <begin position="98"/>
        <end position="194"/>
    </location>
</feature>
<evidence type="ECO:0000313" key="4">
    <source>
        <dbReference type="Proteomes" id="UP000184383"/>
    </source>
</evidence>
<dbReference type="InterPro" id="IPR002625">
    <property type="entry name" value="Smr_dom"/>
</dbReference>
<keyword evidence="4" id="KW-1185">Reference proteome</keyword>
<sequence>MSHEMSHIGPRAFNHDQSGDAEAEYDRLRNLARQEASKRGSCFHRSQEAYQNGDGAAAKELSEQGKAHGRKMEEYNKQASEFIFRENNANGRVDADTIDLHGQFVEEAEEILEERIKYAKAHGQTHLHVYVLRYPSYSCVLGSSVCLLCSIVGKGNHSANHVQKIKPRVEQVCQELGLQYATEENAGRMYVNLTGGAADMPSSGHHASHQYPGQQQQSHQQPHQQQQQQPDEIEQIVNAVLPRIMRKLEKACCVVM</sequence>
<gene>
    <name evidence="3" type="ORF">ASPWEDRAFT_172006</name>
</gene>
<feature type="compositionally biased region" description="Low complexity" evidence="1">
    <location>
        <begin position="209"/>
        <end position="230"/>
    </location>
</feature>
<dbReference type="PANTHER" id="PTHR47417">
    <property type="entry name" value="SMR DOMAIN-CONTAINING PROTEIN YPL199C"/>
    <property type="match status" value="1"/>
</dbReference>
<protein>
    <recommendedName>
        <fullName evidence="2">Smr domain-containing protein</fullName>
    </recommendedName>
</protein>
<dbReference type="PROSITE" id="PS50828">
    <property type="entry name" value="SMR"/>
    <property type="match status" value="1"/>
</dbReference>
<name>A0A1L9RJR0_ASPWE</name>
<dbReference type="Pfam" id="PF08590">
    <property type="entry name" value="DUF1771"/>
    <property type="match status" value="1"/>
</dbReference>
<reference evidence="4" key="1">
    <citation type="journal article" date="2017" name="Genome Biol.">
        <title>Comparative genomics reveals high biological diversity and specific adaptations in the industrially and medically important fungal genus Aspergillus.</title>
        <authorList>
            <person name="de Vries R.P."/>
            <person name="Riley R."/>
            <person name="Wiebenga A."/>
            <person name="Aguilar-Osorio G."/>
            <person name="Amillis S."/>
            <person name="Uchima C.A."/>
            <person name="Anderluh G."/>
            <person name="Asadollahi M."/>
            <person name="Askin M."/>
            <person name="Barry K."/>
            <person name="Battaglia E."/>
            <person name="Bayram O."/>
            <person name="Benocci T."/>
            <person name="Braus-Stromeyer S.A."/>
            <person name="Caldana C."/>
            <person name="Canovas D."/>
            <person name="Cerqueira G.C."/>
            <person name="Chen F."/>
            <person name="Chen W."/>
            <person name="Choi C."/>
            <person name="Clum A."/>
            <person name="Dos Santos R.A."/>
            <person name="Damasio A.R."/>
            <person name="Diallinas G."/>
            <person name="Emri T."/>
            <person name="Fekete E."/>
            <person name="Flipphi M."/>
            <person name="Freyberg S."/>
            <person name="Gallo A."/>
            <person name="Gournas C."/>
            <person name="Habgood R."/>
            <person name="Hainaut M."/>
            <person name="Harispe M.L."/>
            <person name="Henrissat B."/>
            <person name="Hilden K.S."/>
            <person name="Hope R."/>
            <person name="Hossain A."/>
            <person name="Karabika E."/>
            <person name="Karaffa L."/>
            <person name="Karanyi Z."/>
            <person name="Krasevec N."/>
            <person name="Kuo A."/>
            <person name="Kusch H."/>
            <person name="LaButti K."/>
            <person name="Lagendijk E.L."/>
            <person name="Lapidus A."/>
            <person name="Levasseur A."/>
            <person name="Lindquist E."/>
            <person name="Lipzen A."/>
            <person name="Logrieco A.F."/>
            <person name="MacCabe A."/>
            <person name="Maekelae M.R."/>
            <person name="Malavazi I."/>
            <person name="Melin P."/>
            <person name="Meyer V."/>
            <person name="Mielnichuk N."/>
            <person name="Miskei M."/>
            <person name="Molnar A.P."/>
            <person name="Mule G."/>
            <person name="Ngan C.Y."/>
            <person name="Orejas M."/>
            <person name="Orosz E."/>
            <person name="Ouedraogo J.P."/>
            <person name="Overkamp K.M."/>
            <person name="Park H.-S."/>
            <person name="Perrone G."/>
            <person name="Piumi F."/>
            <person name="Punt P.J."/>
            <person name="Ram A.F."/>
            <person name="Ramon A."/>
            <person name="Rauscher S."/>
            <person name="Record E."/>
            <person name="Riano-Pachon D.M."/>
            <person name="Robert V."/>
            <person name="Roehrig J."/>
            <person name="Ruller R."/>
            <person name="Salamov A."/>
            <person name="Salih N.S."/>
            <person name="Samson R.A."/>
            <person name="Sandor E."/>
            <person name="Sanguinetti M."/>
            <person name="Schuetze T."/>
            <person name="Sepcic K."/>
            <person name="Shelest E."/>
            <person name="Sherlock G."/>
            <person name="Sophianopoulou V."/>
            <person name="Squina F.M."/>
            <person name="Sun H."/>
            <person name="Susca A."/>
            <person name="Todd R.B."/>
            <person name="Tsang A."/>
            <person name="Unkles S.E."/>
            <person name="van de Wiele N."/>
            <person name="van Rossen-Uffink D."/>
            <person name="Oliveira J.V."/>
            <person name="Vesth T.C."/>
            <person name="Visser J."/>
            <person name="Yu J.-H."/>
            <person name="Zhou M."/>
            <person name="Andersen M.R."/>
            <person name="Archer D.B."/>
            <person name="Baker S.E."/>
            <person name="Benoit I."/>
            <person name="Brakhage A.A."/>
            <person name="Braus G.H."/>
            <person name="Fischer R."/>
            <person name="Frisvad J.C."/>
            <person name="Goldman G.H."/>
            <person name="Houbraken J."/>
            <person name="Oakley B."/>
            <person name="Pocsi I."/>
            <person name="Scazzocchio C."/>
            <person name="Seiboth B."/>
            <person name="vanKuyk P.A."/>
            <person name="Wortman J."/>
            <person name="Dyer P.S."/>
            <person name="Grigoriev I.V."/>
        </authorList>
    </citation>
    <scope>NUCLEOTIDE SEQUENCE [LARGE SCALE GENOMIC DNA]</scope>
    <source>
        <strain evidence="4">DTO 134E9</strain>
    </source>
</reference>
<organism evidence="3 4">
    <name type="scientific">Aspergillus wentii DTO 134E9</name>
    <dbReference type="NCBI Taxonomy" id="1073089"/>
    <lineage>
        <taxon>Eukaryota</taxon>
        <taxon>Fungi</taxon>
        <taxon>Dikarya</taxon>
        <taxon>Ascomycota</taxon>
        <taxon>Pezizomycotina</taxon>
        <taxon>Eurotiomycetes</taxon>
        <taxon>Eurotiomycetidae</taxon>
        <taxon>Eurotiales</taxon>
        <taxon>Aspergillaceae</taxon>
        <taxon>Aspergillus</taxon>
        <taxon>Aspergillus subgen. Cremei</taxon>
    </lineage>
</organism>
<dbReference type="STRING" id="1073089.A0A1L9RJR0"/>
<evidence type="ECO:0000256" key="1">
    <source>
        <dbReference type="SAM" id="MobiDB-lite"/>
    </source>
</evidence>
<dbReference type="InterPro" id="IPR013899">
    <property type="entry name" value="DUF1771"/>
</dbReference>
<dbReference type="SMART" id="SM01162">
    <property type="entry name" value="DUF1771"/>
    <property type="match status" value="1"/>
</dbReference>
<dbReference type="Proteomes" id="UP000184383">
    <property type="component" value="Unassembled WGS sequence"/>
</dbReference>
<dbReference type="PANTHER" id="PTHR47417:SF1">
    <property type="entry name" value="SMR DOMAIN-CONTAINING PROTEIN YPL199C"/>
    <property type="match status" value="1"/>
</dbReference>
<feature type="region of interest" description="Disordered" evidence="1">
    <location>
        <begin position="194"/>
        <end position="230"/>
    </location>
</feature>
<dbReference type="VEuPathDB" id="FungiDB:ASPWEDRAFT_172006"/>
<dbReference type="SMART" id="SM00463">
    <property type="entry name" value="SMR"/>
    <property type="match status" value="1"/>
</dbReference>
<dbReference type="AlphaFoldDB" id="A0A1L9RJR0"/>
<proteinExistence type="predicted"/>
<accession>A0A1L9RJR0</accession>
<dbReference type="InterPro" id="IPR053020">
    <property type="entry name" value="Smr_domain_protein"/>
</dbReference>
<evidence type="ECO:0000259" key="2">
    <source>
        <dbReference type="PROSITE" id="PS50828"/>
    </source>
</evidence>
<dbReference type="InterPro" id="IPR036063">
    <property type="entry name" value="Smr_dom_sf"/>
</dbReference>
<dbReference type="OrthoDB" id="3231855at2759"/>
<evidence type="ECO:0000313" key="3">
    <source>
        <dbReference type="EMBL" id="OJJ35179.1"/>
    </source>
</evidence>
<dbReference type="Gene3D" id="3.30.1370.110">
    <property type="match status" value="1"/>
</dbReference>
<feature type="region of interest" description="Disordered" evidence="1">
    <location>
        <begin position="1"/>
        <end position="20"/>
    </location>
</feature>